<dbReference type="EMBL" id="FNDD01000012">
    <property type="protein sequence ID" value="SDH26695.1"/>
    <property type="molecule type" value="Genomic_DNA"/>
</dbReference>
<name>A0A1G8B0P3_9VIBR</name>
<sequence length="140" mass="15963">MSLENSLEQLERFASKVWRKNSKEDPISQLSFNEYDYLKVVQLANEPIRLTDLAAEMEVTKPSASNMVTRLVRKGLVVRCASPEDARVKRVMLTPLALEYMDYETKVYQILAQQVVKGLTEIETGQLNALLEKALSRSEI</sequence>
<dbReference type="InterPro" id="IPR039422">
    <property type="entry name" value="MarR/SlyA-like"/>
</dbReference>
<dbReference type="InterPro" id="IPR036388">
    <property type="entry name" value="WH-like_DNA-bd_sf"/>
</dbReference>
<dbReference type="InterPro" id="IPR000835">
    <property type="entry name" value="HTH_MarR-typ"/>
</dbReference>
<dbReference type="PANTHER" id="PTHR33164">
    <property type="entry name" value="TRANSCRIPTIONAL REGULATOR, MARR FAMILY"/>
    <property type="match status" value="1"/>
</dbReference>
<dbReference type="AlphaFoldDB" id="A0A1G8B0P3"/>
<dbReference type="Proteomes" id="UP000198854">
    <property type="component" value="Unassembled WGS sequence"/>
</dbReference>
<feature type="domain" description="HTH marR-type" evidence="1">
    <location>
        <begin position="1"/>
        <end position="136"/>
    </location>
</feature>
<dbReference type="InterPro" id="IPR036390">
    <property type="entry name" value="WH_DNA-bd_sf"/>
</dbReference>
<dbReference type="GO" id="GO:0006950">
    <property type="term" value="P:response to stress"/>
    <property type="evidence" value="ECO:0007669"/>
    <property type="project" value="TreeGrafter"/>
</dbReference>
<dbReference type="Pfam" id="PF12802">
    <property type="entry name" value="MarR_2"/>
    <property type="match status" value="1"/>
</dbReference>
<dbReference type="PROSITE" id="PS50995">
    <property type="entry name" value="HTH_MARR_2"/>
    <property type="match status" value="1"/>
</dbReference>
<accession>A0A1G8B0P3</accession>
<evidence type="ECO:0000313" key="2">
    <source>
        <dbReference type="EMBL" id="SDH26695.1"/>
    </source>
</evidence>
<evidence type="ECO:0000313" key="3">
    <source>
        <dbReference type="Proteomes" id="UP000198854"/>
    </source>
</evidence>
<gene>
    <name evidence="2" type="ORF">SAMN04488136_11257</name>
</gene>
<dbReference type="STRING" id="861298.SAMN04488136_11257"/>
<proteinExistence type="predicted"/>
<dbReference type="PANTHER" id="PTHR33164:SF95">
    <property type="entry name" value="TRANSCRIPTIONAL REGULATOR"/>
    <property type="match status" value="1"/>
</dbReference>
<dbReference type="RefSeq" id="WP_093273748.1">
    <property type="nucleotide sequence ID" value="NZ_FNDD01000012.1"/>
</dbReference>
<reference evidence="2 3" key="1">
    <citation type="submission" date="2016-10" db="EMBL/GenBank/DDBJ databases">
        <authorList>
            <person name="de Groot N.N."/>
        </authorList>
    </citation>
    <scope>NUCLEOTIDE SEQUENCE [LARGE SCALE GENOMIC DNA]</scope>
    <source>
        <strain evidence="2 3">CGMCC 1.10228</strain>
    </source>
</reference>
<dbReference type="OrthoDB" id="3178168at2"/>
<dbReference type="SUPFAM" id="SSF46785">
    <property type="entry name" value="Winged helix' DNA-binding domain"/>
    <property type="match status" value="1"/>
</dbReference>
<keyword evidence="3" id="KW-1185">Reference proteome</keyword>
<dbReference type="PRINTS" id="PR00598">
    <property type="entry name" value="HTHMARR"/>
</dbReference>
<dbReference type="SMART" id="SM00347">
    <property type="entry name" value="HTH_MARR"/>
    <property type="match status" value="1"/>
</dbReference>
<protein>
    <submittedName>
        <fullName evidence="2">Transcriptional regulator</fullName>
    </submittedName>
</protein>
<dbReference type="Gene3D" id="1.10.10.10">
    <property type="entry name" value="Winged helix-like DNA-binding domain superfamily/Winged helix DNA-binding domain"/>
    <property type="match status" value="1"/>
</dbReference>
<evidence type="ECO:0000259" key="1">
    <source>
        <dbReference type="PROSITE" id="PS50995"/>
    </source>
</evidence>
<dbReference type="GO" id="GO:0003700">
    <property type="term" value="F:DNA-binding transcription factor activity"/>
    <property type="evidence" value="ECO:0007669"/>
    <property type="project" value="InterPro"/>
</dbReference>
<organism evidence="2 3">
    <name type="scientific">Vibrio xiamenensis</name>
    <dbReference type="NCBI Taxonomy" id="861298"/>
    <lineage>
        <taxon>Bacteria</taxon>
        <taxon>Pseudomonadati</taxon>
        <taxon>Pseudomonadota</taxon>
        <taxon>Gammaproteobacteria</taxon>
        <taxon>Vibrionales</taxon>
        <taxon>Vibrionaceae</taxon>
        <taxon>Vibrio</taxon>
    </lineage>
</organism>